<accession>A0A1U7P2Z2</accession>
<keyword evidence="2" id="KW-1185">Reference proteome</keyword>
<proteinExistence type="predicted"/>
<reference evidence="1 2" key="1">
    <citation type="submission" date="2017-01" db="EMBL/GenBank/DDBJ databases">
        <title>Genome Analysis of Deinococcus marmoris KOPRI26562.</title>
        <authorList>
            <person name="Kim J.H."/>
            <person name="Oh H.-M."/>
        </authorList>
    </citation>
    <scope>NUCLEOTIDE SEQUENCE [LARGE SCALE GENOMIC DNA]</scope>
    <source>
        <strain evidence="1 2">KOPRI26562</strain>
    </source>
</reference>
<organism evidence="1 2">
    <name type="scientific">Deinococcus marmoris</name>
    <dbReference type="NCBI Taxonomy" id="249408"/>
    <lineage>
        <taxon>Bacteria</taxon>
        <taxon>Thermotogati</taxon>
        <taxon>Deinococcota</taxon>
        <taxon>Deinococci</taxon>
        <taxon>Deinococcales</taxon>
        <taxon>Deinococcaceae</taxon>
        <taxon>Deinococcus</taxon>
    </lineage>
</organism>
<name>A0A1U7P2Z2_9DEIO</name>
<comment type="caution">
    <text evidence="1">The sequence shown here is derived from an EMBL/GenBank/DDBJ whole genome shotgun (WGS) entry which is preliminary data.</text>
</comment>
<sequence length="571" mass="61775">MKLSFEMFPSLLPVIAVSLDVPESGERVTGVLTVAGDGEALAYTQDIALIINIEEAGQISSETWGPFKGVGHFSHTPETGITVIALVHQGSSQSGYPFTPRTGQTVGQNLNLNWPDLIGINRIPAWLLNTPVNIPLEAALAFEDHYGFFDYLLGAFGYSLIESEAGLGWVLGGGAVGDVVNSAQPFTSGPRNVDTLSVPRFMTVRGKEEIVDTPPPETAEQEARRLRVAAIMQESHAQGRISDEEVWELSKDGVFEHEEFTADRAADEVGYQKVTETKTKVNFAVTQEVRTTINIQPVTVTGPDGERYPLTARSTDTTTVNHSYGMLQTRRVSTGSTTVTETAQQLIGTAPTLDPPLDIAVYGSRTTTATRKTWTPGGWVRLVSVTTVVEQLKDNAVIYSATSTDITSWVRSGSDRWSSVQQTSSPTEAPVYDDEDEVAYYINIPQVQTRVSPDSGPPEMAPQSDDGLRNLSGETGGAAKFSVTPEVVKGTLGYGEPVTIDIPWLAGQSAVQDAADLAATLRGRPRHSYQRTYALPSGLRRGDAVRSLSVVADMRDLEMPYSETVETSWTA</sequence>
<evidence type="ECO:0000313" key="1">
    <source>
        <dbReference type="EMBL" id="OLV19529.1"/>
    </source>
</evidence>
<dbReference type="STRING" id="249408.BOO71_0002326"/>
<evidence type="ECO:0000313" key="2">
    <source>
        <dbReference type="Proteomes" id="UP000186607"/>
    </source>
</evidence>
<gene>
    <name evidence="1" type="ORF">BOO71_0002326</name>
</gene>
<dbReference type="RefSeq" id="WP_075830673.1">
    <property type="nucleotide sequence ID" value="NZ_MSTI01000028.1"/>
</dbReference>
<dbReference type="EMBL" id="MSTI01000028">
    <property type="protein sequence ID" value="OLV19529.1"/>
    <property type="molecule type" value="Genomic_DNA"/>
</dbReference>
<dbReference type="Proteomes" id="UP000186607">
    <property type="component" value="Unassembled WGS sequence"/>
</dbReference>
<protein>
    <submittedName>
        <fullName evidence="1">Uncharacterized protein</fullName>
    </submittedName>
</protein>
<dbReference type="AlphaFoldDB" id="A0A1U7P2Z2"/>